<protein>
    <recommendedName>
        <fullName evidence="12">Cytochrome P450</fullName>
    </recommendedName>
</protein>
<evidence type="ECO:0000256" key="2">
    <source>
        <dbReference type="ARBA" id="ARBA00010617"/>
    </source>
</evidence>
<sequence length="496" mass="57446">MILLVLSALFVLWIFQQMYWRTRPYPPGPTPIPLLGNLHWVLWEFPGQAPLNRWKQKYGKIFTHWLGSTPIVSVNDYQTMHEMFVLDGDNYADRASLSPFTAEFRGGVLGIIETSGPVWREQRRFTLHTLRDFGLGKDAMQERILNEAVSLLDNLESESDSTSTAWPIKHIEQSVGSVINLVIFGYRFNEQTLHELKRNRELSDELIVASKNPLLTLPVIWPKLRNFWPFKNMMKNVFTIRDEQFAFFEKNIEIHRKRIDYSNDECDDFCDAYLKEMEKRKDDSDSSFNEKQFVNVCIDLWQAGLDTTAMTMSWGTILLLHYPEVQQKLHEEYDRVIGSDRLITMADKNDLPYTAAYINELQRFANIITLNLMRTTTKEVTIDGHTLPAGTTVQPQISVLMTDPEIFPDPSTFNPSRFLDESGKVRTLKQFMPFSIGKRQCPGEGLARMELYLFFANLVHRFKISPSDPNNLPSLDKKLATAGKPAPFEARLERRF</sequence>
<name>A0AAV5TKM4_9BILA</name>
<dbReference type="PRINTS" id="PR00463">
    <property type="entry name" value="EP450I"/>
</dbReference>
<organism evidence="10 11">
    <name type="scientific">Pristionchus entomophagus</name>
    <dbReference type="NCBI Taxonomy" id="358040"/>
    <lineage>
        <taxon>Eukaryota</taxon>
        <taxon>Metazoa</taxon>
        <taxon>Ecdysozoa</taxon>
        <taxon>Nematoda</taxon>
        <taxon>Chromadorea</taxon>
        <taxon>Rhabditida</taxon>
        <taxon>Rhabditina</taxon>
        <taxon>Diplogasteromorpha</taxon>
        <taxon>Diplogasteroidea</taxon>
        <taxon>Neodiplogasteridae</taxon>
        <taxon>Pristionchus</taxon>
    </lineage>
</organism>
<dbReference type="Proteomes" id="UP001432027">
    <property type="component" value="Unassembled WGS sequence"/>
</dbReference>
<evidence type="ECO:0008006" key="12">
    <source>
        <dbReference type="Google" id="ProtNLM"/>
    </source>
</evidence>
<comment type="similarity">
    <text evidence="2 8">Belongs to the cytochrome P450 family.</text>
</comment>
<keyword evidence="7 8" id="KW-0349">Heme</keyword>
<proteinExistence type="inferred from homology"/>
<evidence type="ECO:0000256" key="1">
    <source>
        <dbReference type="ARBA" id="ARBA00001971"/>
    </source>
</evidence>
<keyword evidence="11" id="KW-1185">Reference proteome</keyword>
<feature type="binding site" description="axial binding residue" evidence="7">
    <location>
        <position position="441"/>
    </location>
    <ligand>
        <name>heme</name>
        <dbReference type="ChEBI" id="CHEBI:30413"/>
    </ligand>
    <ligandPart>
        <name>Fe</name>
        <dbReference type="ChEBI" id="CHEBI:18248"/>
    </ligandPart>
</feature>
<evidence type="ECO:0000313" key="10">
    <source>
        <dbReference type="EMBL" id="GMS94930.1"/>
    </source>
</evidence>
<keyword evidence="5 7" id="KW-0408">Iron</keyword>
<dbReference type="PANTHER" id="PTHR24300">
    <property type="entry name" value="CYTOCHROME P450 508A4-RELATED"/>
    <property type="match status" value="1"/>
</dbReference>
<dbReference type="GO" id="GO:0006082">
    <property type="term" value="P:organic acid metabolic process"/>
    <property type="evidence" value="ECO:0007669"/>
    <property type="project" value="TreeGrafter"/>
</dbReference>
<dbReference type="InterPro" id="IPR002401">
    <property type="entry name" value="Cyt_P450_E_grp-I"/>
</dbReference>
<dbReference type="GO" id="GO:0016712">
    <property type="term" value="F:oxidoreductase activity, acting on paired donors, with incorporation or reduction of molecular oxygen, reduced flavin or flavoprotein as one donor, and incorporation of one atom of oxygen"/>
    <property type="evidence" value="ECO:0007669"/>
    <property type="project" value="TreeGrafter"/>
</dbReference>
<feature type="chain" id="PRO_5043686171" description="Cytochrome P450" evidence="9">
    <location>
        <begin position="25"/>
        <end position="496"/>
    </location>
</feature>
<evidence type="ECO:0000256" key="8">
    <source>
        <dbReference type="RuleBase" id="RU000461"/>
    </source>
</evidence>
<feature type="signal peptide" evidence="9">
    <location>
        <begin position="1"/>
        <end position="24"/>
    </location>
</feature>
<evidence type="ECO:0000256" key="7">
    <source>
        <dbReference type="PIRSR" id="PIRSR602401-1"/>
    </source>
</evidence>
<dbReference type="SUPFAM" id="SSF48264">
    <property type="entry name" value="Cytochrome P450"/>
    <property type="match status" value="1"/>
</dbReference>
<dbReference type="InterPro" id="IPR001128">
    <property type="entry name" value="Cyt_P450"/>
</dbReference>
<dbReference type="FunFam" id="1.10.630.10:FF:000036">
    <property type="entry name" value="CYtochrome P450 family"/>
    <property type="match status" value="1"/>
</dbReference>
<dbReference type="CDD" id="cd20617">
    <property type="entry name" value="CYP1_2-like"/>
    <property type="match status" value="1"/>
</dbReference>
<dbReference type="InterPro" id="IPR017972">
    <property type="entry name" value="Cyt_P450_CS"/>
</dbReference>
<accession>A0AAV5TKM4</accession>
<evidence type="ECO:0000256" key="4">
    <source>
        <dbReference type="ARBA" id="ARBA00023002"/>
    </source>
</evidence>
<dbReference type="InterPro" id="IPR050182">
    <property type="entry name" value="Cytochrome_P450_fam2"/>
</dbReference>
<comment type="caution">
    <text evidence="10">The sequence shown here is derived from an EMBL/GenBank/DDBJ whole genome shotgun (WGS) entry which is preliminary data.</text>
</comment>
<dbReference type="GO" id="GO:0020037">
    <property type="term" value="F:heme binding"/>
    <property type="evidence" value="ECO:0007669"/>
    <property type="project" value="InterPro"/>
</dbReference>
<dbReference type="PANTHER" id="PTHR24300:SF375">
    <property type="entry name" value="CYTOCHROME P450 FAMILY"/>
    <property type="match status" value="1"/>
</dbReference>
<keyword evidence="9" id="KW-0732">Signal</keyword>
<evidence type="ECO:0000313" key="11">
    <source>
        <dbReference type="Proteomes" id="UP001432027"/>
    </source>
</evidence>
<dbReference type="AlphaFoldDB" id="A0AAV5TKM4"/>
<evidence type="ECO:0000256" key="3">
    <source>
        <dbReference type="ARBA" id="ARBA00022723"/>
    </source>
</evidence>
<evidence type="ECO:0000256" key="5">
    <source>
        <dbReference type="ARBA" id="ARBA00023004"/>
    </source>
</evidence>
<dbReference type="Pfam" id="PF00067">
    <property type="entry name" value="p450"/>
    <property type="match status" value="1"/>
</dbReference>
<dbReference type="Gene3D" id="1.10.630.10">
    <property type="entry name" value="Cytochrome P450"/>
    <property type="match status" value="1"/>
</dbReference>
<dbReference type="InterPro" id="IPR036396">
    <property type="entry name" value="Cyt_P450_sf"/>
</dbReference>
<keyword evidence="4 8" id="KW-0560">Oxidoreductase</keyword>
<dbReference type="PROSITE" id="PS00086">
    <property type="entry name" value="CYTOCHROME_P450"/>
    <property type="match status" value="1"/>
</dbReference>
<evidence type="ECO:0000256" key="9">
    <source>
        <dbReference type="SAM" id="SignalP"/>
    </source>
</evidence>
<keyword evidence="3 7" id="KW-0479">Metal-binding</keyword>
<dbReference type="GO" id="GO:0005506">
    <property type="term" value="F:iron ion binding"/>
    <property type="evidence" value="ECO:0007669"/>
    <property type="project" value="InterPro"/>
</dbReference>
<gene>
    <name evidence="10" type="ORF">PENTCL1PPCAC_17105</name>
</gene>
<dbReference type="GO" id="GO:0005737">
    <property type="term" value="C:cytoplasm"/>
    <property type="evidence" value="ECO:0007669"/>
    <property type="project" value="TreeGrafter"/>
</dbReference>
<feature type="non-terminal residue" evidence="10">
    <location>
        <position position="496"/>
    </location>
</feature>
<reference evidence="10" key="1">
    <citation type="submission" date="2023-10" db="EMBL/GenBank/DDBJ databases">
        <title>Genome assembly of Pristionchus species.</title>
        <authorList>
            <person name="Yoshida K."/>
            <person name="Sommer R.J."/>
        </authorList>
    </citation>
    <scope>NUCLEOTIDE SEQUENCE</scope>
    <source>
        <strain evidence="10">RS0144</strain>
    </source>
</reference>
<dbReference type="EMBL" id="BTSX01000004">
    <property type="protein sequence ID" value="GMS94930.1"/>
    <property type="molecule type" value="Genomic_DNA"/>
</dbReference>
<dbReference type="GO" id="GO:0006805">
    <property type="term" value="P:xenobiotic metabolic process"/>
    <property type="evidence" value="ECO:0007669"/>
    <property type="project" value="TreeGrafter"/>
</dbReference>
<evidence type="ECO:0000256" key="6">
    <source>
        <dbReference type="ARBA" id="ARBA00023033"/>
    </source>
</evidence>
<keyword evidence="6 8" id="KW-0503">Monooxygenase</keyword>
<dbReference type="PRINTS" id="PR00385">
    <property type="entry name" value="P450"/>
</dbReference>
<comment type="cofactor">
    <cofactor evidence="1 7">
        <name>heme</name>
        <dbReference type="ChEBI" id="CHEBI:30413"/>
    </cofactor>
</comment>